<reference evidence="1 2" key="1">
    <citation type="journal article" date="2016" name="BMC Genomics">
        <title>Type VI secretion systems of human gut Bacteroidales segregate into three genetic architectures, two of which are contained on mobile genetic elements.</title>
        <authorList>
            <person name="Coyne M.J."/>
            <person name="Roelofs K.G."/>
            <person name="Comstock L.E."/>
        </authorList>
    </citation>
    <scope>NUCLEOTIDE SEQUENCE [LARGE SCALE GENOMIC DNA]</scope>
    <source>
        <strain evidence="1 2">CL09T03C01</strain>
    </source>
</reference>
<protein>
    <submittedName>
        <fullName evidence="1">Uncharacterized protein</fullName>
    </submittedName>
</protein>
<dbReference type="PATRIC" id="fig|46506.5.peg.1769"/>
<dbReference type="STRING" id="46506.AA415_01662"/>
<organism evidence="1 2">
    <name type="scientific">Bacteroides stercoris</name>
    <dbReference type="NCBI Taxonomy" id="46506"/>
    <lineage>
        <taxon>Bacteria</taxon>
        <taxon>Pseudomonadati</taxon>
        <taxon>Bacteroidota</taxon>
        <taxon>Bacteroidia</taxon>
        <taxon>Bacteroidales</taxon>
        <taxon>Bacteroidaceae</taxon>
        <taxon>Bacteroides</taxon>
    </lineage>
</organism>
<sequence length="56" mass="6207">MGVLALTNNMITFTFFQSKITLSFALFQKCFSESAAKTLDSLGKVLYNGCDSFEKV</sequence>
<evidence type="ECO:0000313" key="2">
    <source>
        <dbReference type="Proteomes" id="UP000056419"/>
    </source>
</evidence>
<name>A0A120A2I0_BACSE</name>
<dbReference type="EMBL" id="LRGC01000006">
    <property type="protein sequence ID" value="KWR55213.1"/>
    <property type="molecule type" value="Genomic_DNA"/>
</dbReference>
<proteinExistence type="predicted"/>
<keyword evidence="2" id="KW-1185">Reference proteome</keyword>
<comment type="caution">
    <text evidence="1">The sequence shown here is derived from an EMBL/GenBank/DDBJ whole genome shotgun (WGS) entry which is preliminary data.</text>
</comment>
<dbReference type="AlphaFoldDB" id="A0A120A2I0"/>
<dbReference type="Proteomes" id="UP000056419">
    <property type="component" value="Unassembled WGS sequence"/>
</dbReference>
<gene>
    <name evidence="1" type="ORF">AA415_01662</name>
</gene>
<accession>A0A120A2I0</accession>
<evidence type="ECO:0000313" key="1">
    <source>
        <dbReference type="EMBL" id="KWR55213.1"/>
    </source>
</evidence>